<keyword evidence="2 8" id="KW-0597">Phosphoprotein</keyword>
<dbReference type="GO" id="GO:0032993">
    <property type="term" value="C:protein-DNA complex"/>
    <property type="evidence" value="ECO:0007669"/>
    <property type="project" value="TreeGrafter"/>
</dbReference>
<evidence type="ECO:0000256" key="5">
    <source>
        <dbReference type="ARBA" id="ARBA00023125"/>
    </source>
</evidence>
<comment type="function">
    <text evidence="7">May play the central regulatory role in sporulation. It may be an element of the effector pathway responsible for the activation of sporulation genes in response to nutritional stress. Spo0A may act in concert with spo0H (a sigma factor) to control the expression of some genes that are critical to the sporulation process.</text>
</comment>
<feature type="domain" description="OmpR/PhoB-type" evidence="11">
    <location>
        <begin position="122"/>
        <end position="217"/>
    </location>
</feature>
<dbReference type="GO" id="GO:0005829">
    <property type="term" value="C:cytosol"/>
    <property type="evidence" value="ECO:0007669"/>
    <property type="project" value="TreeGrafter"/>
</dbReference>
<dbReference type="Gene3D" id="6.10.250.690">
    <property type="match status" value="1"/>
</dbReference>
<dbReference type="CDD" id="cd17574">
    <property type="entry name" value="REC_OmpR"/>
    <property type="match status" value="1"/>
</dbReference>
<dbReference type="Pfam" id="PF00486">
    <property type="entry name" value="Trans_reg_C"/>
    <property type="match status" value="1"/>
</dbReference>
<evidence type="ECO:0000256" key="9">
    <source>
        <dbReference type="PROSITE-ProRule" id="PRU01091"/>
    </source>
</evidence>
<dbReference type="InterPro" id="IPR016032">
    <property type="entry name" value="Sig_transdc_resp-reg_C-effctor"/>
</dbReference>
<sequence length="221" mass="25649">MNRILIIEDEESIANMIKLCLSKHGYACMIALNGMQGLELLESQSFDLVLLDIMLPDMDGISILEYISPGEVPVILVTAKGAVQDKVLGLRSGAEDYIVKPFDLEELLARVETVLRRYHKMERYFEIGTLKVDTLSHLVYRDGQAVLLAKKEYDLLLYLIRNPHIALYRETIFEQVWQEPYYANTRTIDLHIQRLKKKLRLAEAIETVYKVGYRFWPEKVQ</sequence>
<keyword evidence="3" id="KW-0902">Two-component regulatory system</keyword>
<evidence type="ECO:0000259" key="11">
    <source>
        <dbReference type="PROSITE" id="PS51755"/>
    </source>
</evidence>
<feature type="modified residue" description="4-aspartylphosphate" evidence="8">
    <location>
        <position position="52"/>
    </location>
</feature>
<evidence type="ECO:0000256" key="4">
    <source>
        <dbReference type="ARBA" id="ARBA00023015"/>
    </source>
</evidence>
<accession>A0A9D1L0S0</accession>
<dbReference type="CDD" id="cd00383">
    <property type="entry name" value="trans_reg_C"/>
    <property type="match status" value="1"/>
</dbReference>
<evidence type="ECO:0000256" key="3">
    <source>
        <dbReference type="ARBA" id="ARBA00023012"/>
    </source>
</evidence>
<evidence type="ECO:0000256" key="2">
    <source>
        <dbReference type="ARBA" id="ARBA00022553"/>
    </source>
</evidence>
<protein>
    <recommendedName>
        <fullName evidence="1">Stage 0 sporulation protein A homolog</fullName>
    </recommendedName>
</protein>
<dbReference type="Gene3D" id="3.40.50.2300">
    <property type="match status" value="1"/>
</dbReference>
<evidence type="ECO:0000259" key="10">
    <source>
        <dbReference type="PROSITE" id="PS50110"/>
    </source>
</evidence>
<keyword evidence="6" id="KW-0804">Transcription</keyword>
<dbReference type="AlphaFoldDB" id="A0A9D1L0S0"/>
<dbReference type="SUPFAM" id="SSF46894">
    <property type="entry name" value="C-terminal effector domain of the bipartite response regulators"/>
    <property type="match status" value="1"/>
</dbReference>
<dbReference type="PANTHER" id="PTHR48111">
    <property type="entry name" value="REGULATOR OF RPOS"/>
    <property type="match status" value="1"/>
</dbReference>
<dbReference type="SMART" id="SM00862">
    <property type="entry name" value="Trans_reg_C"/>
    <property type="match status" value="1"/>
</dbReference>
<comment type="caution">
    <text evidence="12">The sequence shown here is derived from an EMBL/GenBank/DDBJ whole genome shotgun (WGS) entry which is preliminary data.</text>
</comment>
<dbReference type="GO" id="GO:0006355">
    <property type="term" value="P:regulation of DNA-templated transcription"/>
    <property type="evidence" value="ECO:0007669"/>
    <property type="project" value="InterPro"/>
</dbReference>
<name>A0A9D1L0S0_9FIRM</name>
<evidence type="ECO:0000313" key="13">
    <source>
        <dbReference type="Proteomes" id="UP000824175"/>
    </source>
</evidence>
<dbReference type="GO" id="GO:0000156">
    <property type="term" value="F:phosphorelay response regulator activity"/>
    <property type="evidence" value="ECO:0007669"/>
    <property type="project" value="TreeGrafter"/>
</dbReference>
<dbReference type="PROSITE" id="PS50110">
    <property type="entry name" value="RESPONSE_REGULATORY"/>
    <property type="match status" value="1"/>
</dbReference>
<dbReference type="PROSITE" id="PS51755">
    <property type="entry name" value="OMPR_PHOB"/>
    <property type="match status" value="1"/>
</dbReference>
<dbReference type="GO" id="GO:0000976">
    <property type="term" value="F:transcription cis-regulatory region binding"/>
    <property type="evidence" value="ECO:0007669"/>
    <property type="project" value="TreeGrafter"/>
</dbReference>
<dbReference type="FunFam" id="3.40.50.2300:FF:000001">
    <property type="entry name" value="DNA-binding response regulator PhoB"/>
    <property type="match status" value="1"/>
</dbReference>
<keyword evidence="4" id="KW-0805">Transcription regulation</keyword>
<evidence type="ECO:0000256" key="7">
    <source>
        <dbReference type="ARBA" id="ARBA00024867"/>
    </source>
</evidence>
<dbReference type="SUPFAM" id="SSF52172">
    <property type="entry name" value="CheY-like"/>
    <property type="match status" value="1"/>
</dbReference>
<reference evidence="12" key="1">
    <citation type="submission" date="2020-10" db="EMBL/GenBank/DDBJ databases">
        <authorList>
            <person name="Gilroy R."/>
        </authorList>
    </citation>
    <scope>NUCLEOTIDE SEQUENCE</scope>
    <source>
        <strain evidence="12">CHK195-11698</strain>
    </source>
</reference>
<organism evidence="12 13">
    <name type="scientific">Candidatus Fimiplasma intestinipullorum</name>
    <dbReference type="NCBI Taxonomy" id="2840825"/>
    <lineage>
        <taxon>Bacteria</taxon>
        <taxon>Bacillati</taxon>
        <taxon>Bacillota</taxon>
        <taxon>Clostridia</taxon>
        <taxon>Eubacteriales</taxon>
        <taxon>Candidatus Fimiplasma</taxon>
    </lineage>
</organism>
<dbReference type="EMBL" id="DVMJ01000069">
    <property type="protein sequence ID" value="HIU14049.1"/>
    <property type="molecule type" value="Genomic_DNA"/>
</dbReference>
<evidence type="ECO:0000256" key="6">
    <source>
        <dbReference type="ARBA" id="ARBA00023163"/>
    </source>
</evidence>
<feature type="domain" description="Response regulatory" evidence="10">
    <location>
        <begin position="3"/>
        <end position="115"/>
    </location>
</feature>
<evidence type="ECO:0000256" key="1">
    <source>
        <dbReference type="ARBA" id="ARBA00018672"/>
    </source>
</evidence>
<dbReference type="Gene3D" id="1.10.10.10">
    <property type="entry name" value="Winged helix-like DNA-binding domain superfamily/Winged helix DNA-binding domain"/>
    <property type="match status" value="1"/>
</dbReference>
<dbReference type="Proteomes" id="UP000824175">
    <property type="component" value="Unassembled WGS sequence"/>
</dbReference>
<dbReference type="InterPro" id="IPR036388">
    <property type="entry name" value="WH-like_DNA-bd_sf"/>
</dbReference>
<evidence type="ECO:0000256" key="8">
    <source>
        <dbReference type="PROSITE-ProRule" id="PRU00169"/>
    </source>
</evidence>
<evidence type="ECO:0000313" key="12">
    <source>
        <dbReference type="EMBL" id="HIU14049.1"/>
    </source>
</evidence>
<feature type="DNA-binding region" description="OmpR/PhoB-type" evidence="9">
    <location>
        <begin position="122"/>
        <end position="217"/>
    </location>
</feature>
<dbReference type="SMART" id="SM00448">
    <property type="entry name" value="REC"/>
    <property type="match status" value="1"/>
</dbReference>
<dbReference type="InterPro" id="IPR011006">
    <property type="entry name" value="CheY-like_superfamily"/>
</dbReference>
<dbReference type="InterPro" id="IPR001789">
    <property type="entry name" value="Sig_transdc_resp-reg_receiver"/>
</dbReference>
<dbReference type="InterPro" id="IPR039420">
    <property type="entry name" value="WalR-like"/>
</dbReference>
<proteinExistence type="predicted"/>
<dbReference type="Pfam" id="PF00072">
    <property type="entry name" value="Response_reg"/>
    <property type="match status" value="1"/>
</dbReference>
<keyword evidence="5 9" id="KW-0238">DNA-binding</keyword>
<dbReference type="InterPro" id="IPR001867">
    <property type="entry name" value="OmpR/PhoB-type_DNA-bd"/>
</dbReference>
<reference evidence="12" key="2">
    <citation type="journal article" date="2021" name="PeerJ">
        <title>Extensive microbial diversity within the chicken gut microbiome revealed by metagenomics and culture.</title>
        <authorList>
            <person name="Gilroy R."/>
            <person name="Ravi A."/>
            <person name="Getino M."/>
            <person name="Pursley I."/>
            <person name="Horton D.L."/>
            <person name="Alikhan N.F."/>
            <person name="Baker D."/>
            <person name="Gharbi K."/>
            <person name="Hall N."/>
            <person name="Watson M."/>
            <person name="Adriaenssens E.M."/>
            <person name="Foster-Nyarko E."/>
            <person name="Jarju S."/>
            <person name="Secka A."/>
            <person name="Antonio M."/>
            <person name="Oren A."/>
            <person name="Chaudhuri R.R."/>
            <person name="La Ragione R."/>
            <person name="Hildebrand F."/>
            <person name="Pallen M.J."/>
        </authorList>
    </citation>
    <scope>NUCLEOTIDE SEQUENCE</scope>
    <source>
        <strain evidence="12">CHK195-11698</strain>
    </source>
</reference>
<gene>
    <name evidence="12" type="ORF">IAD15_08275</name>
</gene>
<dbReference type="PANTHER" id="PTHR48111:SF1">
    <property type="entry name" value="TWO-COMPONENT RESPONSE REGULATOR ORR33"/>
    <property type="match status" value="1"/>
</dbReference>